<reference evidence="4" key="1">
    <citation type="submission" date="2022-03" db="EMBL/GenBank/DDBJ databases">
        <authorList>
            <person name="Alioto T."/>
            <person name="Alioto T."/>
            <person name="Gomez Garrido J."/>
        </authorList>
    </citation>
    <scope>NUCLEOTIDE SEQUENCE</scope>
</reference>
<feature type="domain" description="Dynein heavy chain coiled coil stalk" evidence="3">
    <location>
        <begin position="122"/>
        <end position="354"/>
    </location>
</feature>
<protein>
    <recommendedName>
        <fullName evidence="3">Dynein heavy chain coiled coil stalk domain-containing protein</fullName>
    </recommendedName>
</protein>
<accession>A0AAD1RAY7</accession>
<dbReference type="PANTHER" id="PTHR45703">
    <property type="entry name" value="DYNEIN HEAVY CHAIN"/>
    <property type="match status" value="1"/>
</dbReference>
<dbReference type="InterPro" id="IPR024743">
    <property type="entry name" value="Dynein_HC_stalk"/>
</dbReference>
<dbReference type="InterPro" id="IPR026983">
    <property type="entry name" value="DHC"/>
</dbReference>
<dbReference type="GO" id="GO:0045505">
    <property type="term" value="F:dynein intermediate chain binding"/>
    <property type="evidence" value="ECO:0007669"/>
    <property type="project" value="InterPro"/>
</dbReference>
<dbReference type="InterPro" id="IPR027417">
    <property type="entry name" value="P-loop_NTPase"/>
</dbReference>
<evidence type="ECO:0000259" key="3">
    <source>
        <dbReference type="Pfam" id="PF12777"/>
    </source>
</evidence>
<dbReference type="Proteomes" id="UP001295444">
    <property type="component" value="Chromosome 01"/>
</dbReference>
<dbReference type="Gene3D" id="3.40.50.300">
    <property type="entry name" value="P-loop containing nucleotide triphosphate hydrolases"/>
    <property type="match status" value="1"/>
</dbReference>
<dbReference type="Gene3D" id="1.20.920.20">
    <property type="match status" value="1"/>
</dbReference>
<dbReference type="GO" id="GO:0051959">
    <property type="term" value="F:dynein light intermediate chain binding"/>
    <property type="evidence" value="ECO:0007669"/>
    <property type="project" value="InterPro"/>
</dbReference>
<keyword evidence="1" id="KW-0175">Coiled coil</keyword>
<evidence type="ECO:0000313" key="4">
    <source>
        <dbReference type="EMBL" id="CAH2226271.1"/>
    </source>
</evidence>
<evidence type="ECO:0000256" key="1">
    <source>
        <dbReference type="SAM" id="Coils"/>
    </source>
</evidence>
<evidence type="ECO:0000313" key="5">
    <source>
        <dbReference type="Proteomes" id="UP001295444"/>
    </source>
</evidence>
<organism evidence="4 5">
    <name type="scientific">Pelobates cultripes</name>
    <name type="common">Western spadefoot toad</name>
    <dbReference type="NCBI Taxonomy" id="61616"/>
    <lineage>
        <taxon>Eukaryota</taxon>
        <taxon>Metazoa</taxon>
        <taxon>Chordata</taxon>
        <taxon>Craniata</taxon>
        <taxon>Vertebrata</taxon>
        <taxon>Euteleostomi</taxon>
        <taxon>Amphibia</taxon>
        <taxon>Batrachia</taxon>
        <taxon>Anura</taxon>
        <taxon>Pelobatoidea</taxon>
        <taxon>Pelobatidae</taxon>
        <taxon>Pelobates</taxon>
    </lineage>
</organism>
<sequence length="715" mass="79493">MQCAVYGLGTDSLTPHPFNLCSNAGSTHTSISQTQSLDMTLSTCTQLLWSTMERPVLSGTCPDVQHWRQQVEKVRGALCKVREQCQSLDSMKEFCGAQMSSVKGQRLRELDEAWLQWATVQSQLKMSDLEEIKSYRAPPPLVVMVTDALCILFEKEPGWENARLMIGQDELYQMLQFYDVHGMSDRTFCSLTQAVSGSKFNVNVVRPASTAAASLCEWLCGLQRHSAILRKLKSRKASLAGLEAREMEVMEEIIARRQQEHKLKKMEAQSILNLQEAERKQEELSKKLTQLQQSYEVVKDFQQRITPHAAKWRDALQAHHRCLFAAPADALLVAASVSYLGWLPWKRFIKLLEKWKELMQGVEVSLDPDDVRDAMECPNPGGTNKTPHLLHMLSTSVERLNWHRHRLFVDGETQTRACLLRTSAQYLASRSTLLIDPKQQGEHWLRALLGELAPGQGSATQITAISTDPGCDIDCIRNSLASAKKKAKLHVIDSCDTELNKKLQLAQTEEDPGSPAPRQRPGVGALPFPRQRPGQGSDLGESPCPRQRPGVGEPCPRQRLGAPALLLHRDLGALPLDRDQGEPCPSLDRETLGAETRGEPLPFPTQRLGAPASTQRPGTWGNPCPRHRDRGGQAVTVTWEPCPQTETRGVLPYTETRGEPCPRQRPGGSPAETRGGSPALPYTETRGEPCPRQRARWSPVLDRDPGVGVTRGALS</sequence>
<evidence type="ECO:0000256" key="2">
    <source>
        <dbReference type="SAM" id="MobiDB-lite"/>
    </source>
</evidence>
<dbReference type="EMBL" id="OW240912">
    <property type="protein sequence ID" value="CAH2226271.1"/>
    <property type="molecule type" value="Genomic_DNA"/>
</dbReference>
<dbReference type="Pfam" id="PF12777">
    <property type="entry name" value="MT"/>
    <property type="match status" value="1"/>
</dbReference>
<dbReference type="GO" id="GO:0007018">
    <property type="term" value="P:microtubule-based movement"/>
    <property type="evidence" value="ECO:0007669"/>
    <property type="project" value="InterPro"/>
</dbReference>
<dbReference type="PANTHER" id="PTHR45703:SF36">
    <property type="entry name" value="DYNEIN HEAVY CHAIN, CYTOPLASMIC"/>
    <property type="match status" value="1"/>
</dbReference>
<feature type="compositionally biased region" description="Basic and acidic residues" evidence="2">
    <location>
        <begin position="575"/>
        <end position="598"/>
    </location>
</feature>
<feature type="coiled-coil region" evidence="1">
    <location>
        <begin position="267"/>
        <end position="294"/>
    </location>
</feature>
<dbReference type="AlphaFoldDB" id="A0AAD1RAY7"/>
<dbReference type="GO" id="GO:0030286">
    <property type="term" value="C:dynein complex"/>
    <property type="evidence" value="ECO:0007669"/>
    <property type="project" value="InterPro"/>
</dbReference>
<feature type="region of interest" description="Disordered" evidence="2">
    <location>
        <begin position="506"/>
        <end position="558"/>
    </location>
</feature>
<proteinExistence type="predicted"/>
<gene>
    <name evidence="4" type="ORF">PECUL_23A034757</name>
</gene>
<keyword evidence="5" id="KW-1185">Reference proteome</keyword>
<feature type="region of interest" description="Disordered" evidence="2">
    <location>
        <begin position="575"/>
        <end position="715"/>
    </location>
</feature>
<name>A0AAD1RAY7_PELCU</name>